<dbReference type="EMBL" id="JAUEPU010000018">
    <property type="protein sequence ID" value="KAK0495225.1"/>
    <property type="molecule type" value="Genomic_DNA"/>
</dbReference>
<evidence type="ECO:0000313" key="2">
    <source>
        <dbReference type="EMBL" id="KAK0495225.1"/>
    </source>
</evidence>
<evidence type="ECO:0000313" key="3">
    <source>
        <dbReference type="Proteomes" id="UP001175228"/>
    </source>
</evidence>
<gene>
    <name evidence="2" type="ORF">EDD18DRAFT_1332604</name>
</gene>
<accession>A0AA39UVZ2</accession>
<name>A0AA39UVZ2_9AGAR</name>
<proteinExistence type="predicted"/>
<dbReference type="Proteomes" id="UP001175228">
    <property type="component" value="Unassembled WGS sequence"/>
</dbReference>
<sequence length="180" mass="20239">MRTRTLLGRLRARSYLHEKGHPLKLAEIAEHANTNTDFAFLSACQTMMGDISLSDETVHLATGMLVAGYCKVIATMWAVNDSDAPVIAEMVYKHMLSNGKADSGKLCLALHRATASMRQKVGEKNFMSWVPFIHYGARLSRPGVISSFTCTPRWYPYRQEVISRFFHLSSLFLLGLTMYS</sequence>
<evidence type="ECO:0000259" key="1">
    <source>
        <dbReference type="Pfam" id="PF12770"/>
    </source>
</evidence>
<reference evidence="2" key="1">
    <citation type="submission" date="2023-06" db="EMBL/GenBank/DDBJ databases">
        <authorList>
            <consortium name="Lawrence Berkeley National Laboratory"/>
            <person name="Ahrendt S."/>
            <person name="Sahu N."/>
            <person name="Indic B."/>
            <person name="Wong-Bajracharya J."/>
            <person name="Merenyi Z."/>
            <person name="Ke H.-M."/>
            <person name="Monk M."/>
            <person name="Kocsube S."/>
            <person name="Drula E."/>
            <person name="Lipzen A."/>
            <person name="Balint B."/>
            <person name="Henrissat B."/>
            <person name="Andreopoulos B."/>
            <person name="Martin F.M."/>
            <person name="Harder C.B."/>
            <person name="Rigling D."/>
            <person name="Ford K.L."/>
            <person name="Foster G.D."/>
            <person name="Pangilinan J."/>
            <person name="Papanicolaou A."/>
            <person name="Barry K."/>
            <person name="LaButti K."/>
            <person name="Viragh M."/>
            <person name="Koriabine M."/>
            <person name="Yan M."/>
            <person name="Riley R."/>
            <person name="Champramary S."/>
            <person name="Plett K.L."/>
            <person name="Tsai I.J."/>
            <person name="Slot J."/>
            <person name="Sipos G."/>
            <person name="Plett J."/>
            <person name="Nagy L.G."/>
            <person name="Grigoriev I.V."/>
        </authorList>
    </citation>
    <scope>NUCLEOTIDE SEQUENCE</scope>
    <source>
        <strain evidence="2">HWK02</strain>
    </source>
</reference>
<keyword evidence="3" id="KW-1185">Reference proteome</keyword>
<protein>
    <recommendedName>
        <fullName evidence="1">CHAT domain-containing protein</fullName>
    </recommendedName>
</protein>
<organism evidence="2 3">
    <name type="scientific">Armillaria luteobubalina</name>
    <dbReference type="NCBI Taxonomy" id="153913"/>
    <lineage>
        <taxon>Eukaryota</taxon>
        <taxon>Fungi</taxon>
        <taxon>Dikarya</taxon>
        <taxon>Basidiomycota</taxon>
        <taxon>Agaricomycotina</taxon>
        <taxon>Agaricomycetes</taxon>
        <taxon>Agaricomycetidae</taxon>
        <taxon>Agaricales</taxon>
        <taxon>Marasmiineae</taxon>
        <taxon>Physalacriaceae</taxon>
        <taxon>Armillaria</taxon>
    </lineage>
</organism>
<dbReference type="InterPro" id="IPR024983">
    <property type="entry name" value="CHAT_dom"/>
</dbReference>
<dbReference type="AlphaFoldDB" id="A0AA39UVZ2"/>
<dbReference type="Pfam" id="PF12770">
    <property type="entry name" value="CHAT"/>
    <property type="match status" value="1"/>
</dbReference>
<feature type="domain" description="CHAT" evidence="1">
    <location>
        <begin position="19"/>
        <end position="137"/>
    </location>
</feature>
<comment type="caution">
    <text evidence="2">The sequence shown here is derived from an EMBL/GenBank/DDBJ whole genome shotgun (WGS) entry which is preliminary data.</text>
</comment>